<dbReference type="CDD" id="cd07247">
    <property type="entry name" value="SgaA_N_like"/>
    <property type="match status" value="1"/>
</dbReference>
<dbReference type="SUPFAM" id="SSF54593">
    <property type="entry name" value="Glyoxalase/Bleomycin resistance protein/Dihydroxybiphenyl dioxygenase"/>
    <property type="match status" value="1"/>
</dbReference>
<organism evidence="2 3">
    <name type="scientific">Paenibacillus lignilyticus</name>
    <dbReference type="NCBI Taxonomy" id="1172615"/>
    <lineage>
        <taxon>Bacteria</taxon>
        <taxon>Bacillati</taxon>
        <taxon>Bacillota</taxon>
        <taxon>Bacilli</taxon>
        <taxon>Bacillales</taxon>
        <taxon>Paenibacillaceae</taxon>
        <taxon>Paenibacillus</taxon>
    </lineage>
</organism>
<keyword evidence="3" id="KW-1185">Reference proteome</keyword>
<protein>
    <submittedName>
        <fullName evidence="2">VOC family protein</fullName>
    </submittedName>
</protein>
<feature type="domain" description="Glyoxalase-like" evidence="1">
    <location>
        <begin position="11"/>
        <end position="112"/>
    </location>
</feature>
<dbReference type="Proteomes" id="UP000673394">
    <property type="component" value="Unassembled WGS sequence"/>
</dbReference>
<dbReference type="InterPro" id="IPR041581">
    <property type="entry name" value="Glyoxalase_6"/>
</dbReference>
<evidence type="ECO:0000313" key="2">
    <source>
        <dbReference type="EMBL" id="MBP3963882.1"/>
    </source>
</evidence>
<comment type="caution">
    <text evidence="2">The sequence shown here is derived from an EMBL/GenBank/DDBJ whole genome shotgun (WGS) entry which is preliminary data.</text>
</comment>
<dbReference type="InterPro" id="IPR029068">
    <property type="entry name" value="Glyas_Bleomycin-R_OHBP_Dase"/>
</dbReference>
<reference evidence="2 3" key="1">
    <citation type="submission" date="2021-04" db="EMBL/GenBank/DDBJ databases">
        <title>Paenibacillus sp. DLE-14 whole genome sequence.</title>
        <authorList>
            <person name="Ham Y.J."/>
        </authorList>
    </citation>
    <scope>NUCLEOTIDE SEQUENCE [LARGE SCALE GENOMIC DNA]</scope>
    <source>
        <strain evidence="2 3">DLE-14</strain>
    </source>
</reference>
<name>A0ABS5CDR5_9BACL</name>
<evidence type="ECO:0000313" key="3">
    <source>
        <dbReference type="Proteomes" id="UP000673394"/>
    </source>
</evidence>
<dbReference type="Gene3D" id="3.10.180.10">
    <property type="entry name" value="2,3-Dihydroxybiphenyl 1,2-Dioxygenase, domain 1"/>
    <property type="match status" value="1"/>
</dbReference>
<evidence type="ECO:0000259" key="1">
    <source>
        <dbReference type="Pfam" id="PF18029"/>
    </source>
</evidence>
<dbReference type="InterPro" id="IPR052164">
    <property type="entry name" value="Anthracycline_SecMetBiosynth"/>
</dbReference>
<proteinExistence type="predicted"/>
<dbReference type="PANTHER" id="PTHR33993">
    <property type="entry name" value="GLYOXALASE-RELATED"/>
    <property type="match status" value="1"/>
</dbReference>
<dbReference type="EMBL" id="JAGKSP010000005">
    <property type="protein sequence ID" value="MBP3963882.1"/>
    <property type="molecule type" value="Genomic_DNA"/>
</dbReference>
<gene>
    <name evidence="2" type="ORF">I8J30_14290</name>
</gene>
<sequence length="116" mass="12968">MNRVVLFELGSQDPEGATTFYSNVFDWTMEEPNWDYWPVKTGSSESGGIDGGIARAPKDISQRVQVTIQVESIEDTIAKAVENGAKLDLDKMDFGGFYLAYLFDPQGIRFGLIQHK</sequence>
<dbReference type="Pfam" id="PF18029">
    <property type="entry name" value="Glyoxalase_6"/>
    <property type="match status" value="1"/>
</dbReference>
<accession>A0ABS5CDR5</accession>
<dbReference type="RefSeq" id="WP_210658714.1">
    <property type="nucleotide sequence ID" value="NZ_JAGKSP010000005.1"/>
</dbReference>